<name>A0A3D8SG39_9HELO</name>
<evidence type="ECO:0000313" key="3">
    <source>
        <dbReference type="Proteomes" id="UP000256645"/>
    </source>
</evidence>
<evidence type="ECO:0000313" key="2">
    <source>
        <dbReference type="EMBL" id="RDW85305.1"/>
    </source>
</evidence>
<proteinExistence type="predicted"/>
<dbReference type="OrthoDB" id="5371818at2759"/>
<dbReference type="Pfam" id="PF00903">
    <property type="entry name" value="Glyoxalase"/>
    <property type="match status" value="1"/>
</dbReference>
<dbReference type="InterPro" id="IPR037523">
    <property type="entry name" value="VOC_core"/>
</dbReference>
<dbReference type="Gene3D" id="3.10.180.10">
    <property type="entry name" value="2,3-Dihydroxybiphenyl 1,2-Dioxygenase, domain 1"/>
    <property type="match status" value="1"/>
</dbReference>
<organism evidence="2 3">
    <name type="scientific">Coleophoma cylindrospora</name>
    <dbReference type="NCBI Taxonomy" id="1849047"/>
    <lineage>
        <taxon>Eukaryota</taxon>
        <taxon>Fungi</taxon>
        <taxon>Dikarya</taxon>
        <taxon>Ascomycota</taxon>
        <taxon>Pezizomycotina</taxon>
        <taxon>Leotiomycetes</taxon>
        <taxon>Helotiales</taxon>
        <taxon>Dermateaceae</taxon>
        <taxon>Coleophoma</taxon>
    </lineage>
</organism>
<dbReference type="PROSITE" id="PS51819">
    <property type="entry name" value="VOC"/>
    <property type="match status" value="1"/>
</dbReference>
<dbReference type="InterPro" id="IPR029068">
    <property type="entry name" value="Glyas_Bleomycin-R_OHBP_Dase"/>
</dbReference>
<evidence type="ECO:0000259" key="1">
    <source>
        <dbReference type="PROSITE" id="PS51819"/>
    </source>
</evidence>
<dbReference type="InterPro" id="IPR004360">
    <property type="entry name" value="Glyas_Fos-R_dOase_dom"/>
</dbReference>
<comment type="caution">
    <text evidence="2">The sequence shown here is derived from an EMBL/GenBank/DDBJ whole genome shotgun (WGS) entry which is preliminary data.</text>
</comment>
<keyword evidence="3" id="KW-1185">Reference proteome</keyword>
<gene>
    <name evidence="2" type="ORF">BP6252_02895</name>
</gene>
<dbReference type="EMBL" id="PDLM01000002">
    <property type="protein sequence ID" value="RDW85305.1"/>
    <property type="molecule type" value="Genomic_DNA"/>
</dbReference>
<protein>
    <recommendedName>
        <fullName evidence="1">VOC domain-containing protein</fullName>
    </recommendedName>
</protein>
<dbReference type="Proteomes" id="UP000256645">
    <property type="component" value="Unassembled WGS sequence"/>
</dbReference>
<dbReference type="SUPFAM" id="SSF54593">
    <property type="entry name" value="Glyoxalase/Bleomycin resistance protein/Dihydroxybiphenyl dioxygenase"/>
    <property type="match status" value="1"/>
</dbReference>
<accession>A0A3D8SG39</accession>
<dbReference type="AlphaFoldDB" id="A0A3D8SG39"/>
<feature type="domain" description="VOC" evidence="1">
    <location>
        <begin position="17"/>
        <end position="134"/>
    </location>
</feature>
<reference evidence="2 3" key="1">
    <citation type="journal article" date="2018" name="IMA Fungus">
        <title>IMA Genome-F 9: Draft genome sequence of Annulohypoxylon stygium, Aspergillus mulundensis, Berkeleyomyces basicola (syn. Thielaviopsis basicola), Ceratocystis smalleyi, two Cercospora beticola strains, Coleophoma cylindrospora, Fusarium fracticaudum, Phialophora cf. hyalina, and Morchella septimelata.</title>
        <authorList>
            <person name="Wingfield B.D."/>
            <person name="Bills G.F."/>
            <person name="Dong Y."/>
            <person name="Huang W."/>
            <person name="Nel W.J."/>
            <person name="Swalarsk-Parry B.S."/>
            <person name="Vaghefi N."/>
            <person name="Wilken P.M."/>
            <person name="An Z."/>
            <person name="de Beer Z.W."/>
            <person name="De Vos L."/>
            <person name="Chen L."/>
            <person name="Duong T.A."/>
            <person name="Gao Y."/>
            <person name="Hammerbacher A."/>
            <person name="Kikkert J.R."/>
            <person name="Li Y."/>
            <person name="Li H."/>
            <person name="Li K."/>
            <person name="Li Q."/>
            <person name="Liu X."/>
            <person name="Ma X."/>
            <person name="Naidoo K."/>
            <person name="Pethybridge S.J."/>
            <person name="Sun J."/>
            <person name="Steenkamp E.T."/>
            <person name="van der Nest M.A."/>
            <person name="van Wyk S."/>
            <person name="Wingfield M.J."/>
            <person name="Xiong C."/>
            <person name="Yue Q."/>
            <person name="Zhang X."/>
        </authorList>
    </citation>
    <scope>NUCLEOTIDE SEQUENCE [LARGE SCALE GENOMIC DNA]</scope>
    <source>
        <strain evidence="2 3">BP6252</strain>
    </source>
</reference>
<sequence length="205" mass="22955">MATNFDLPGDKVMSPRSLAHVVLRTSNLEGMAKFYTDFLGGTIVFQNDYICFLAYDEEHHRIALIGDSGTTPKVPGSCGLEHIAFTYDSIADLALAYRQRKSRGFLPIWCVNHGPTTSIYYSDLDGNQIETQVDNFEDMNDATIFMNSKLFDNNPIGYDFDPESLIERLQAGESEASIKKRIEVGSRGFKDLPMANLDFYKPAGQ</sequence>